<name>A0A3S4GQ93_9RHOB</name>
<dbReference type="AlphaFoldDB" id="A0A3S4GQ93"/>
<protein>
    <submittedName>
        <fullName evidence="1">Uncharacterized protein</fullName>
    </submittedName>
</protein>
<reference evidence="1 2" key="1">
    <citation type="submission" date="2018-12" db="EMBL/GenBank/DDBJ databases">
        <authorList>
            <person name="Criscuolo A."/>
        </authorList>
    </citation>
    <scope>NUCLEOTIDE SEQUENCE [LARGE SCALE GENOMIC DNA]</scope>
    <source>
        <strain evidence="1">ACIP1116241</strain>
    </source>
</reference>
<gene>
    <name evidence="1" type="ORF">PARHAE_03368</name>
</gene>
<sequence length="29" mass="3291">MYAENPVWLEANNLRAVTAQEDDPDRSGQ</sequence>
<organism evidence="1 2">
    <name type="scientific">Paracoccus haematequi</name>
    <dbReference type="NCBI Taxonomy" id="2491866"/>
    <lineage>
        <taxon>Bacteria</taxon>
        <taxon>Pseudomonadati</taxon>
        <taxon>Pseudomonadota</taxon>
        <taxon>Alphaproteobacteria</taxon>
        <taxon>Rhodobacterales</taxon>
        <taxon>Paracoccaceae</taxon>
        <taxon>Paracoccus</taxon>
    </lineage>
</organism>
<accession>A0A3S4GQ93</accession>
<evidence type="ECO:0000313" key="2">
    <source>
        <dbReference type="Proteomes" id="UP000270743"/>
    </source>
</evidence>
<evidence type="ECO:0000313" key="1">
    <source>
        <dbReference type="EMBL" id="VDS10155.1"/>
    </source>
</evidence>
<keyword evidence="2" id="KW-1185">Reference proteome</keyword>
<dbReference type="EMBL" id="UZWE01000051">
    <property type="protein sequence ID" value="VDS10155.1"/>
    <property type="molecule type" value="Genomic_DNA"/>
</dbReference>
<proteinExistence type="predicted"/>
<dbReference type="Proteomes" id="UP000270743">
    <property type="component" value="Unassembled WGS sequence"/>
</dbReference>